<dbReference type="InterPro" id="IPR016181">
    <property type="entry name" value="Acyl_CoA_acyltransferase"/>
</dbReference>
<name>A0A9P8QQF2_9HYPO</name>
<organism evidence="2 3">
    <name type="scientific">Trichoderma cornu-damae</name>
    <dbReference type="NCBI Taxonomy" id="654480"/>
    <lineage>
        <taxon>Eukaryota</taxon>
        <taxon>Fungi</taxon>
        <taxon>Dikarya</taxon>
        <taxon>Ascomycota</taxon>
        <taxon>Pezizomycotina</taxon>
        <taxon>Sordariomycetes</taxon>
        <taxon>Hypocreomycetidae</taxon>
        <taxon>Hypocreales</taxon>
        <taxon>Hypocreaceae</taxon>
        <taxon>Trichoderma</taxon>
    </lineage>
</organism>
<dbReference type="EMBL" id="JAIWOZ010000004">
    <property type="protein sequence ID" value="KAH6606853.1"/>
    <property type="molecule type" value="Genomic_DNA"/>
</dbReference>
<dbReference type="SUPFAM" id="SSF55729">
    <property type="entry name" value="Acyl-CoA N-acyltransferases (Nat)"/>
    <property type="match status" value="1"/>
</dbReference>
<proteinExistence type="predicted"/>
<keyword evidence="3" id="KW-1185">Reference proteome</keyword>
<dbReference type="CDD" id="cd04301">
    <property type="entry name" value="NAT_SF"/>
    <property type="match status" value="1"/>
</dbReference>
<dbReference type="Proteomes" id="UP000827724">
    <property type="component" value="Unassembled WGS sequence"/>
</dbReference>
<evidence type="ECO:0000313" key="3">
    <source>
        <dbReference type="Proteomes" id="UP000827724"/>
    </source>
</evidence>
<feature type="compositionally biased region" description="Basic and acidic residues" evidence="1">
    <location>
        <begin position="163"/>
        <end position="175"/>
    </location>
</feature>
<evidence type="ECO:0000256" key="1">
    <source>
        <dbReference type="SAM" id="MobiDB-lite"/>
    </source>
</evidence>
<protein>
    <submittedName>
        <fullName evidence="2">Uncharacterized protein</fullName>
    </submittedName>
</protein>
<gene>
    <name evidence="2" type="ORF">Trco_006006</name>
</gene>
<dbReference type="OrthoDB" id="2129362at2759"/>
<dbReference type="Gene3D" id="3.40.630.30">
    <property type="match status" value="1"/>
</dbReference>
<evidence type="ECO:0000313" key="2">
    <source>
        <dbReference type="EMBL" id="KAH6606853.1"/>
    </source>
</evidence>
<feature type="compositionally biased region" description="Basic and acidic residues" evidence="1">
    <location>
        <begin position="52"/>
        <end position="70"/>
    </location>
</feature>
<feature type="compositionally biased region" description="Polar residues" evidence="1">
    <location>
        <begin position="150"/>
        <end position="162"/>
    </location>
</feature>
<accession>A0A9P8QQF2</accession>
<comment type="caution">
    <text evidence="2">The sequence shown here is derived from an EMBL/GenBank/DDBJ whole genome shotgun (WGS) entry which is preliminary data.</text>
</comment>
<dbReference type="AlphaFoldDB" id="A0A9P8QQF2"/>
<feature type="region of interest" description="Disordered" evidence="1">
    <location>
        <begin position="45"/>
        <end position="95"/>
    </location>
</feature>
<sequence length="546" mass="60399">MSGVTPSEDGEAIKTFSAAKAWLTNHAIAPGTPYFLQNEIVDGDVAATPEHPSSDRTKEFSDASVRKVGDPPRPSATGISETSRHDQGEDGSAGRARKRIMASINQILSPESKTMAIMPAKSKVPPAGSLPIKERLAGFGGGSRRSKSSWNISEGLSDNGNQDQHKQPATPHKEVSISRTMTWLLKVSKPPAPVPLLAPDGGPVDHYKKDIDTVTGSFLPEIQYPDTFKSLRDGPSGDQGDIAWRQANMTAELQITREIRSRELLATKLRSQLKPRVEAAPVEQTTWPKAECIVRPAVPEDFEAIATIMNMERQAKRSPQVLEWQEVVAADIQKIYDGCRDGLRPFVVATTANDALLDRSNWPEHATTAYQSYLSFRSSQAQLPREVYGFAFVAEARVGILGTACPGSRHSGHVKVIVHPDHRGKLYGSALLDRILLCIAPFHRTLVDYEWQCQDPAGMYEAISYQNRRKYAWIYVETICAGRDDRALKLAANYLQKFEFKEACYLPSAVKTDRYYDSQWLDLVLWARETQPRSNITDLAPGAQGA</sequence>
<reference evidence="2" key="1">
    <citation type="submission" date="2021-08" db="EMBL/GenBank/DDBJ databases">
        <title>Chromosome-Level Trichoderma cornu-damae using Hi-C Data.</title>
        <authorList>
            <person name="Kim C.S."/>
        </authorList>
    </citation>
    <scope>NUCLEOTIDE SEQUENCE</scope>
    <source>
        <strain evidence="2">KA19-0412C</strain>
    </source>
</reference>
<feature type="region of interest" description="Disordered" evidence="1">
    <location>
        <begin position="121"/>
        <end position="175"/>
    </location>
</feature>